<gene>
    <name evidence="1" type="ORF">HPB49_004693</name>
</gene>
<reference evidence="1" key="1">
    <citation type="submission" date="2020-05" db="EMBL/GenBank/DDBJ databases">
        <title>Large-scale comparative analyses of tick genomes elucidate their genetic diversity and vector capacities.</title>
        <authorList>
            <person name="Jia N."/>
            <person name="Wang J."/>
            <person name="Shi W."/>
            <person name="Du L."/>
            <person name="Sun Y."/>
            <person name="Zhan W."/>
            <person name="Jiang J."/>
            <person name="Wang Q."/>
            <person name="Zhang B."/>
            <person name="Ji P."/>
            <person name="Sakyi L.B."/>
            <person name="Cui X."/>
            <person name="Yuan T."/>
            <person name="Jiang B."/>
            <person name="Yang W."/>
            <person name="Lam T.T.-Y."/>
            <person name="Chang Q."/>
            <person name="Ding S."/>
            <person name="Wang X."/>
            <person name="Zhu J."/>
            <person name="Ruan X."/>
            <person name="Zhao L."/>
            <person name="Wei J."/>
            <person name="Que T."/>
            <person name="Du C."/>
            <person name="Cheng J."/>
            <person name="Dai P."/>
            <person name="Han X."/>
            <person name="Huang E."/>
            <person name="Gao Y."/>
            <person name="Liu J."/>
            <person name="Shao H."/>
            <person name="Ye R."/>
            <person name="Li L."/>
            <person name="Wei W."/>
            <person name="Wang X."/>
            <person name="Wang C."/>
            <person name="Yang T."/>
            <person name="Huo Q."/>
            <person name="Li W."/>
            <person name="Guo W."/>
            <person name="Chen H."/>
            <person name="Zhou L."/>
            <person name="Ni X."/>
            <person name="Tian J."/>
            <person name="Zhou Y."/>
            <person name="Sheng Y."/>
            <person name="Liu T."/>
            <person name="Pan Y."/>
            <person name="Xia L."/>
            <person name="Li J."/>
            <person name="Zhao F."/>
            <person name="Cao W."/>
        </authorList>
    </citation>
    <scope>NUCLEOTIDE SEQUENCE</scope>
    <source>
        <strain evidence="1">Dsil-2018</strain>
    </source>
</reference>
<accession>A0ACB8DUY4</accession>
<protein>
    <submittedName>
        <fullName evidence="1">Uncharacterized protein</fullName>
    </submittedName>
</protein>
<comment type="caution">
    <text evidence="1">The sequence shown here is derived from an EMBL/GenBank/DDBJ whole genome shotgun (WGS) entry which is preliminary data.</text>
</comment>
<proteinExistence type="predicted"/>
<evidence type="ECO:0000313" key="2">
    <source>
        <dbReference type="Proteomes" id="UP000821865"/>
    </source>
</evidence>
<evidence type="ECO:0000313" key="1">
    <source>
        <dbReference type="EMBL" id="KAH7978156.1"/>
    </source>
</evidence>
<name>A0ACB8DUY4_DERSI</name>
<keyword evidence="2" id="KW-1185">Reference proteome</keyword>
<organism evidence="1 2">
    <name type="scientific">Dermacentor silvarum</name>
    <name type="common">Tick</name>
    <dbReference type="NCBI Taxonomy" id="543639"/>
    <lineage>
        <taxon>Eukaryota</taxon>
        <taxon>Metazoa</taxon>
        <taxon>Ecdysozoa</taxon>
        <taxon>Arthropoda</taxon>
        <taxon>Chelicerata</taxon>
        <taxon>Arachnida</taxon>
        <taxon>Acari</taxon>
        <taxon>Parasitiformes</taxon>
        <taxon>Ixodida</taxon>
        <taxon>Ixodoidea</taxon>
        <taxon>Ixodidae</taxon>
        <taxon>Rhipicephalinae</taxon>
        <taxon>Dermacentor</taxon>
    </lineage>
</organism>
<dbReference type="EMBL" id="CM023470">
    <property type="protein sequence ID" value="KAH7978156.1"/>
    <property type="molecule type" value="Genomic_DNA"/>
</dbReference>
<dbReference type="Proteomes" id="UP000821865">
    <property type="component" value="Chromosome 1"/>
</dbReference>
<sequence>MASKTADEAASAAAAEADACGDDAGNQQYGDPWDTDPAAVALRLLRAEDNRKSPTPAHATPAAKGAPSTNEVARQPVYEAVFDLRLKQREPDQGLDRMAQSPVPLIPGLQQQPLASPLHPVPSSCSSSEVSLVPGHRGGITGQPSLRDACCPGPPPHQGSSGSISVSSSVQLQPAQHLVAPEAVAVGILQARFLLSEILIWRPGKLQRPLTRAIHYHVRLFPRTPLLHLSALSLLSVASMQVSRCSLQGAEQMSICFRYIFDGQLREEFFAFIQVTNLSGQSLASTILTALASKGVDVSYMCGQGYDGAANMAGHFNVVQASSSLDLAAALMYVDYVESAVLQKRESGFNDIFDASVKAAEASHVEMRMPRVTSRQLHRHNVPVASVEERFRLSVFLPFLDYLISQLNERFKRHRHTLKMFSFLLPQSIPEATTIPIAEEFEALY</sequence>